<dbReference type="GO" id="GO:0046166">
    <property type="term" value="P:glyceraldehyde-3-phosphate biosynthetic process"/>
    <property type="evidence" value="ECO:0007669"/>
    <property type="project" value="TreeGrafter"/>
</dbReference>
<dbReference type="InterPro" id="IPR035990">
    <property type="entry name" value="TIM_sf"/>
</dbReference>
<comment type="pathway">
    <text evidence="3">Carbohydrate degradation; glycolysis; D-glyceraldehyde 3-phosphate from glycerone phosphate: step 1/1.</text>
</comment>
<evidence type="ECO:0000256" key="2">
    <source>
        <dbReference type="ARBA" id="ARBA00023235"/>
    </source>
</evidence>
<dbReference type="Proteomes" id="UP000886069">
    <property type="component" value="Unassembled WGS sequence"/>
</dbReference>
<accession>A0A7V2F398</accession>
<dbReference type="CDD" id="cd00311">
    <property type="entry name" value="TIM"/>
    <property type="match status" value="1"/>
</dbReference>
<dbReference type="SUPFAM" id="SSF51351">
    <property type="entry name" value="Triosephosphate isomerase (TIM)"/>
    <property type="match status" value="1"/>
</dbReference>
<comment type="caution">
    <text evidence="4">The sequence shown here is derived from an EMBL/GenBank/DDBJ whole genome shotgun (WGS) entry which is preliminary data.</text>
</comment>
<feature type="non-terminal residue" evidence="4">
    <location>
        <position position="1"/>
    </location>
</feature>
<comment type="subcellular location">
    <subcellularLocation>
        <location evidence="3">Cytoplasm</location>
    </subcellularLocation>
</comment>
<evidence type="ECO:0000313" key="4">
    <source>
        <dbReference type="EMBL" id="HER43670.1"/>
    </source>
</evidence>
<keyword evidence="2 3" id="KW-0413">Isomerase</keyword>
<dbReference type="GO" id="GO:0005829">
    <property type="term" value="C:cytosol"/>
    <property type="evidence" value="ECO:0007669"/>
    <property type="project" value="TreeGrafter"/>
</dbReference>
<sequence>AQDLFYEESGAFTGEISGGMLAELGVRYVLAGHSERRHVIGEGNELVARKLESALAAGLLPILCVGELLAERESGRAEETVLCQLRSALEPLSAGECSKTVVAYEPVWAIGTGKTATPEDASLMHRVIRGALKDLCGKDVSDKTAILYGGSVKPSNAAELCAVPDVDGLLVGGASLDAESFLGIVYARG</sequence>
<dbReference type="PROSITE" id="PS00171">
    <property type="entry name" value="TIM_1"/>
    <property type="match status" value="1"/>
</dbReference>
<dbReference type="PROSITE" id="PS51440">
    <property type="entry name" value="TIM_2"/>
    <property type="match status" value="1"/>
</dbReference>
<dbReference type="GO" id="GO:0006094">
    <property type="term" value="P:gluconeogenesis"/>
    <property type="evidence" value="ECO:0007669"/>
    <property type="project" value="UniProtKB-UniPathway"/>
</dbReference>
<dbReference type="PANTHER" id="PTHR21139:SF42">
    <property type="entry name" value="TRIOSEPHOSPHATE ISOMERASE"/>
    <property type="match status" value="1"/>
</dbReference>
<reference evidence="4" key="1">
    <citation type="journal article" date="2020" name="mSystems">
        <title>Genome- and Community-Level Interaction Insights into Carbon Utilization and Element Cycling Functions of Hydrothermarchaeota in Hydrothermal Sediment.</title>
        <authorList>
            <person name="Zhou Z."/>
            <person name="Liu Y."/>
            <person name="Xu W."/>
            <person name="Pan J."/>
            <person name="Luo Z.H."/>
            <person name="Li M."/>
        </authorList>
    </citation>
    <scope>NUCLEOTIDE SEQUENCE [LARGE SCALE GENOMIC DNA]</scope>
    <source>
        <strain evidence="4">SpSt-1233</strain>
    </source>
</reference>
<comment type="similarity">
    <text evidence="1 3">Belongs to the triosephosphate isomerase family.</text>
</comment>
<dbReference type="EC" id="5.3.1.1" evidence="3"/>
<dbReference type="EMBL" id="DSEC01000306">
    <property type="protein sequence ID" value="HER43670.1"/>
    <property type="molecule type" value="Genomic_DNA"/>
</dbReference>
<dbReference type="PANTHER" id="PTHR21139">
    <property type="entry name" value="TRIOSEPHOSPHATE ISOMERASE"/>
    <property type="match status" value="1"/>
</dbReference>
<dbReference type="UniPathway" id="UPA00109">
    <property type="reaction ID" value="UER00189"/>
</dbReference>
<keyword evidence="3" id="KW-0324">Glycolysis</keyword>
<comment type="subunit">
    <text evidence="3">Homodimer.</text>
</comment>
<gene>
    <name evidence="4" type="ORF">ENO08_04345</name>
</gene>
<dbReference type="GO" id="GO:0006096">
    <property type="term" value="P:glycolytic process"/>
    <property type="evidence" value="ECO:0007669"/>
    <property type="project" value="UniProtKB-UniRule"/>
</dbReference>
<dbReference type="InterPro" id="IPR020861">
    <property type="entry name" value="Triosephosphate_isomerase_AS"/>
</dbReference>
<name>A0A7V2F398_UNCEI</name>
<dbReference type="Gene3D" id="3.20.20.70">
    <property type="entry name" value="Aldolase class I"/>
    <property type="match status" value="1"/>
</dbReference>
<dbReference type="Pfam" id="PF00121">
    <property type="entry name" value="TIM"/>
    <property type="match status" value="1"/>
</dbReference>
<dbReference type="NCBIfam" id="TIGR00419">
    <property type="entry name" value="tim"/>
    <property type="match status" value="1"/>
</dbReference>
<protein>
    <recommendedName>
        <fullName evidence="3">Triosephosphate isomerase</fullName>
        <ecNumber evidence="3">5.3.1.1</ecNumber>
    </recommendedName>
</protein>
<comment type="pathway">
    <text evidence="3">Carbohydrate biosynthesis; gluconeogenesis.</text>
</comment>
<proteinExistence type="inferred from homology"/>
<comment type="catalytic activity">
    <reaction evidence="3">
        <text>D-glyceraldehyde 3-phosphate = dihydroxyacetone phosphate</text>
        <dbReference type="Rhea" id="RHEA:18585"/>
        <dbReference type="ChEBI" id="CHEBI:57642"/>
        <dbReference type="ChEBI" id="CHEBI:59776"/>
        <dbReference type="EC" id="5.3.1.1"/>
    </reaction>
</comment>
<evidence type="ECO:0000256" key="1">
    <source>
        <dbReference type="ARBA" id="ARBA00007422"/>
    </source>
</evidence>
<dbReference type="GO" id="GO:0019563">
    <property type="term" value="P:glycerol catabolic process"/>
    <property type="evidence" value="ECO:0007669"/>
    <property type="project" value="TreeGrafter"/>
</dbReference>
<dbReference type="InterPro" id="IPR013785">
    <property type="entry name" value="Aldolase_TIM"/>
</dbReference>
<keyword evidence="3" id="KW-0963">Cytoplasm</keyword>
<evidence type="ECO:0000256" key="3">
    <source>
        <dbReference type="RuleBase" id="RU363013"/>
    </source>
</evidence>
<dbReference type="InterPro" id="IPR000652">
    <property type="entry name" value="Triosephosphate_isomerase"/>
</dbReference>
<dbReference type="GO" id="GO:0004807">
    <property type="term" value="F:triose-phosphate isomerase activity"/>
    <property type="evidence" value="ECO:0007669"/>
    <property type="project" value="UniProtKB-UniRule"/>
</dbReference>
<keyword evidence="3" id="KW-0312">Gluconeogenesis</keyword>
<dbReference type="AlphaFoldDB" id="A0A7V2F398"/>
<organism evidence="4">
    <name type="scientific">Eiseniibacteriota bacterium</name>
    <dbReference type="NCBI Taxonomy" id="2212470"/>
    <lineage>
        <taxon>Bacteria</taxon>
        <taxon>Candidatus Eiseniibacteriota</taxon>
    </lineage>
</organism>
<dbReference type="UniPathway" id="UPA00138"/>